<name>A0A367KVM1_RHIST</name>
<sequence length="97" mass="11009">PLVTSRLMDRLAKHYGFKPQDLMFRDIFLVKYAAEGQRGLEMHTDGCLFSITLLVSDPADFEGGGTFFESIDDVLYLEQGECAFHDARRSREGKDLC</sequence>
<protein>
    <recommendedName>
        <fullName evidence="3">Fe2OG dioxygenase domain-containing protein</fullName>
    </recommendedName>
</protein>
<organism evidence="1 2">
    <name type="scientific">Rhizopus stolonifer</name>
    <name type="common">Rhizopus nigricans</name>
    <dbReference type="NCBI Taxonomy" id="4846"/>
    <lineage>
        <taxon>Eukaryota</taxon>
        <taxon>Fungi</taxon>
        <taxon>Fungi incertae sedis</taxon>
        <taxon>Mucoromycota</taxon>
        <taxon>Mucoromycotina</taxon>
        <taxon>Mucoromycetes</taxon>
        <taxon>Mucorales</taxon>
        <taxon>Mucorineae</taxon>
        <taxon>Rhizopodaceae</taxon>
        <taxon>Rhizopus</taxon>
    </lineage>
</organism>
<accession>A0A367KVM1</accession>
<dbReference type="EMBL" id="PJQM01000203">
    <property type="protein sequence ID" value="RCI06214.1"/>
    <property type="molecule type" value="Genomic_DNA"/>
</dbReference>
<evidence type="ECO:0008006" key="3">
    <source>
        <dbReference type="Google" id="ProtNLM"/>
    </source>
</evidence>
<proteinExistence type="predicted"/>
<keyword evidence="2" id="KW-1185">Reference proteome</keyword>
<comment type="caution">
    <text evidence="1">The sequence shown here is derived from an EMBL/GenBank/DDBJ whole genome shotgun (WGS) entry which is preliminary data.</text>
</comment>
<reference evidence="1 2" key="1">
    <citation type="journal article" date="2018" name="G3 (Bethesda)">
        <title>Phylogenetic and Phylogenomic Definition of Rhizopus Species.</title>
        <authorList>
            <person name="Gryganskyi A.P."/>
            <person name="Golan J."/>
            <person name="Dolatabadi S."/>
            <person name="Mondo S."/>
            <person name="Robb S."/>
            <person name="Idnurm A."/>
            <person name="Muszewska A."/>
            <person name="Steczkiewicz K."/>
            <person name="Masonjones S."/>
            <person name="Liao H.L."/>
            <person name="Gajdeczka M.T."/>
            <person name="Anike F."/>
            <person name="Vuek A."/>
            <person name="Anishchenko I.M."/>
            <person name="Voigt K."/>
            <person name="de Hoog G.S."/>
            <person name="Smith M.E."/>
            <person name="Heitman J."/>
            <person name="Vilgalys R."/>
            <person name="Stajich J.E."/>
        </authorList>
    </citation>
    <scope>NUCLEOTIDE SEQUENCE [LARGE SCALE GENOMIC DNA]</scope>
    <source>
        <strain evidence="1 2">LSU 92-RS-03</strain>
    </source>
</reference>
<dbReference type="OrthoDB" id="69177at2759"/>
<evidence type="ECO:0000313" key="2">
    <source>
        <dbReference type="Proteomes" id="UP000253551"/>
    </source>
</evidence>
<dbReference type="AlphaFoldDB" id="A0A367KVM1"/>
<feature type="non-terminal residue" evidence="1">
    <location>
        <position position="1"/>
    </location>
</feature>
<dbReference type="Proteomes" id="UP000253551">
    <property type="component" value="Unassembled WGS sequence"/>
</dbReference>
<gene>
    <name evidence="1" type="ORF">CU098_002777</name>
</gene>
<evidence type="ECO:0000313" key="1">
    <source>
        <dbReference type="EMBL" id="RCI06214.1"/>
    </source>
</evidence>